<dbReference type="PANTHER" id="PTHR48079">
    <property type="entry name" value="PROTEIN YEEZ"/>
    <property type="match status" value="1"/>
</dbReference>
<dbReference type="EMBL" id="JBHLTG010000006">
    <property type="protein sequence ID" value="MFC0680914.1"/>
    <property type="molecule type" value="Genomic_DNA"/>
</dbReference>
<dbReference type="SUPFAM" id="SSF51735">
    <property type="entry name" value="NAD(P)-binding Rossmann-fold domains"/>
    <property type="match status" value="1"/>
</dbReference>
<proteinExistence type="predicted"/>
<gene>
    <name evidence="2" type="ORF">ACFFGH_24050</name>
</gene>
<keyword evidence="3" id="KW-1185">Reference proteome</keyword>
<organism evidence="2 3">
    <name type="scientific">Lysobacter korlensis</name>
    <dbReference type="NCBI Taxonomy" id="553636"/>
    <lineage>
        <taxon>Bacteria</taxon>
        <taxon>Pseudomonadati</taxon>
        <taxon>Pseudomonadota</taxon>
        <taxon>Gammaproteobacteria</taxon>
        <taxon>Lysobacterales</taxon>
        <taxon>Lysobacteraceae</taxon>
        <taxon>Lysobacter</taxon>
    </lineage>
</organism>
<evidence type="ECO:0000313" key="3">
    <source>
        <dbReference type="Proteomes" id="UP001589896"/>
    </source>
</evidence>
<evidence type="ECO:0000259" key="1">
    <source>
        <dbReference type="Pfam" id="PF01370"/>
    </source>
</evidence>
<sequence length="313" mass="34158">MNDTRPLHTIVGANGATGRVLLRELTARGTRVRAITRGALHVAADGAEHVRADALDAPALREAIAGSDVVYHCVMPALSRWLNDFPRITHILIEASAHAGAKIVFADDTWMYGRVDSPMREDMPSFPVSNKGALRAFLAESLLRAHASGRVRVAIGRAPELFGPGVRSLLGVNVFGAAARGRAATYVGDPTLPLAPLYIDDFARGLIRLADDARTDGRVWHIPTPPPVTGRILMSDAFDAAGSRLRYRSVSSRMARSLGVVWPLAREGAEMVYQFEQPFTIDAGRYTALFGADPTPYTTAAERTVTWYRRMRR</sequence>
<dbReference type="InterPro" id="IPR001509">
    <property type="entry name" value="Epimerase_deHydtase"/>
</dbReference>
<dbReference type="InterPro" id="IPR036291">
    <property type="entry name" value="NAD(P)-bd_dom_sf"/>
</dbReference>
<dbReference type="Gene3D" id="3.40.50.720">
    <property type="entry name" value="NAD(P)-binding Rossmann-like Domain"/>
    <property type="match status" value="1"/>
</dbReference>
<dbReference type="PANTHER" id="PTHR48079:SF6">
    <property type="entry name" value="NAD(P)-BINDING DOMAIN-CONTAINING PROTEIN-RELATED"/>
    <property type="match status" value="1"/>
</dbReference>
<protein>
    <submittedName>
        <fullName evidence="2">NAD-dependent epimerase/dehydratase family protein</fullName>
    </submittedName>
</protein>
<accession>A0ABV6RVA4</accession>
<dbReference type="InterPro" id="IPR051783">
    <property type="entry name" value="NAD(P)-dependent_oxidoreduct"/>
</dbReference>
<dbReference type="Proteomes" id="UP001589896">
    <property type="component" value="Unassembled WGS sequence"/>
</dbReference>
<dbReference type="Pfam" id="PF01370">
    <property type="entry name" value="Epimerase"/>
    <property type="match status" value="1"/>
</dbReference>
<reference evidence="2 3" key="1">
    <citation type="submission" date="2024-09" db="EMBL/GenBank/DDBJ databases">
        <authorList>
            <person name="Sun Q."/>
            <person name="Mori K."/>
        </authorList>
    </citation>
    <scope>NUCLEOTIDE SEQUENCE [LARGE SCALE GENOMIC DNA]</scope>
    <source>
        <strain evidence="2 3">KCTC 23076</strain>
    </source>
</reference>
<comment type="caution">
    <text evidence="2">The sequence shown here is derived from an EMBL/GenBank/DDBJ whole genome shotgun (WGS) entry which is preliminary data.</text>
</comment>
<dbReference type="RefSeq" id="WP_386673065.1">
    <property type="nucleotide sequence ID" value="NZ_JBHLTG010000006.1"/>
</dbReference>
<feature type="domain" description="NAD-dependent epimerase/dehydratase" evidence="1">
    <location>
        <begin position="10"/>
        <end position="219"/>
    </location>
</feature>
<name>A0ABV6RVA4_9GAMM</name>
<evidence type="ECO:0000313" key="2">
    <source>
        <dbReference type="EMBL" id="MFC0680914.1"/>
    </source>
</evidence>